<dbReference type="PANTHER" id="PTHR43792:SF8">
    <property type="entry name" value="[RIBOSOMAL PROTEIN US5]-ALANINE N-ACETYLTRANSFERASE"/>
    <property type="match status" value="1"/>
</dbReference>
<comment type="similarity">
    <text evidence="3">Belongs to the acetyltransferase family. RimJ subfamily.</text>
</comment>
<dbReference type="Gene3D" id="3.40.630.30">
    <property type="match status" value="1"/>
</dbReference>
<protein>
    <submittedName>
        <fullName evidence="5">GNAT family N-acetyltransferase</fullName>
    </submittedName>
</protein>
<dbReference type="InterPro" id="IPR016181">
    <property type="entry name" value="Acyl_CoA_acyltransferase"/>
</dbReference>
<dbReference type="SUPFAM" id="SSF55729">
    <property type="entry name" value="Acyl-CoA N-acyltransferases (Nat)"/>
    <property type="match status" value="1"/>
</dbReference>
<evidence type="ECO:0000256" key="3">
    <source>
        <dbReference type="ARBA" id="ARBA00038502"/>
    </source>
</evidence>
<proteinExistence type="inferred from homology"/>
<reference evidence="5" key="1">
    <citation type="submission" date="2020-01" db="EMBL/GenBank/DDBJ databases">
        <title>Insect and environment-associated Actinomycetes.</title>
        <authorList>
            <person name="Currrie C."/>
            <person name="Chevrette M."/>
            <person name="Carlson C."/>
            <person name="Stubbendieck R."/>
            <person name="Wendt-Pienkowski E."/>
        </authorList>
    </citation>
    <scope>NUCLEOTIDE SEQUENCE</scope>
    <source>
        <strain evidence="5">SID14436</strain>
    </source>
</reference>
<dbReference type="EMBL" id="JAAGMD010000441">
    <property type="protein sequence ID" value="NEA87340.1"/>
    <property type="molecule type" value="Genomic_DNA"/>
</dbReference>
<dbReference type="PANTHER" id="PTHR43792">
    <property type="entry name" value="GNAT FAMILY, PUTATIVE (AFU_ORTHOLOGUE AFUA_3G00765)-RELATED-RELATED"/>
    <property type="match status" value="1"/>
</dbReference>
<evidence type="ECO:0000259" key="4">
    <source>
        <dbReference type="PROSITE" id="PS51186"/>
    </source>
</evidence>
<gene>
    <name evidence="5" type="ORF">G3I53_15155</name>
</gene>
<name>A0A6G3QVX6_9ACTN</name>
<accession>A0A6G3QVX6</accession>
<dbReference type="InterPro" id="IPR051531">
    <property type="entry name" value="N-acetyltransferase"/>
</dbReference>
<feature type="domain" description="N-acetyltransferase" evidence="4">
    <location>
        <begin position="14"/>
        <end position="174"/>
    </location>
</feature>
<dbReference type="PROSITE" id="PS51186">
    <property type="entry name" value="GNAT"/>
    <property type="match status" value="1"/>
</dbReference>
<dbReference type="AlphaFoldDB" id="A0A6G3QVX6"/>
<evidence type="ECO:0000313" key="5">
    <source>
        <dbReference type="EMBL" id="NEA87340.1"/>
    </source>
</evidence>
<sequence>MLDSRSLPLRGSRAVLRAMRPEDASAYASGTTDPAVRRYAHLPEPEYTEASVTALVQGAIRDGLERGDLAVLTVADPATDAFAGSLVLFGAEQDSVEVGFWVHPDHRGEGVARAALGLGIEFARRSGLVRLTARTLPENRASQRVLEQAGFSRGETTRGLAPSGQEVTLVHYLRDIAP</sequence>
<dbReference type="Pfam" id="PF13302">
    <property type="entry name" value="Acetyltransf_3"/>
    <property type="match status" value="1"/>
</dbReference>
<keyword evidence="2" id="KW-0012">Acyltransferase</keyword>
<dbReference type="RefSeq" id="WP_164334256.1">
    <property type="nucleotide sequence ID" value="NZ_JAAGMD010000441.1"/>
</dbReference>
<dbReference type="InterPro" id="IPR000182">
    <property type="entry name" value="GNAT_dom"/>
</dbReference>
<dbReference type="GO" id="GO:0016747">
    <property type="term" value="F:acyltransferase activity, transferring groups other than amino-acyl groups"/>
    <property type="evidence" value="ECO:0007669"/>
    <property type="project" value="InterPro"/>
</dbReference>
<comment type="caution">
    <text evidence="5">The sequence shown here is derived from an EMBL/GenBank/DDBJ whole genome shotgun (WGS) entry which is preliminary data.</text>
</comment>
<evidence type="ECO:0000256" key="2">
    <source>
        <dbReference type="ARBA" id="ARBA00023315"/>
    </source>
</evidence>
<dbReference type="CDD" id="cd04301">
    <property type="entry name" value="NAT_SF"/>
    <property type="match status" value="1"/>
</dbReference>
<keyword evidence="1 5" id="KW-0808">Transferase</keyword>
<evidence type="ECO:0000256" key="1">
    <source>
        <dbReference type="ARBA" id="ARBA00022679"/>
    </source>
</evidence>
<organism evidence="5">
    <name type="scientific">Streptomyces sp. SID14436</name>
    <dbReference type="NCBI Taxonomy" id="2706070"/>
    <lineage>
        <taxon>Bacteria</taxon>
        <taxon>Bacillati</taxon>
        <taxon>Actinomycetota</taxon>
        <taxon>Actinomycetes</taxon>
        <taxon>Kitasatosporales</taxon>
        <taxon>Streptomycetaceae</taxon>
        <taxon>Streptomyces</taxon>
    </lineage>
</organism>